<dbReference type="HOGENOM" id="CLU_2288616_0_0_11"/>
<reference evidence="1 2" key="1">
    <citation type="journal article" date="2015" name="Genome Announc.">
        <title>Complete Genome Sequence of Steroid-Transforming Nocardioides simplex VKM Ac-2033D.</title>
        <authorList>
            <person name="Shtratnikova V.Y."/>
            <person name="Schelkunov M.I."/>
            <person name="Pekov Y.A."/>
            <person name="Fokina V.V."/>
            <person name="Logacheva M.D."/>
            <person name="Sokolov S.L."/>
            <person name="Bragin E.Y."/>
            <person name="Ashapkin V.V."/>
            <person name="Donova M.V."/>
        </authorList>
    </citation>
    <scope>NUCLEOTIDE SEQUENCE [LARGE SCALE GENOMIC DNA]</scope>
    <source>
        <strain evidence="1 2">VKM Ac-2033D</strain>
    </source>
</reference>
<name>A0A0A1DS95_NOCSI</name>
<dbReference type="AlphaFoldDB" id="A0A0A1DS95"/>
<sequence>MKDEQRVRLRQRRSDRKRLAWITAYFGVGLLLLGAALLWSNLVEPHLPDSSGSEWGYGGRRSVATGLGIAGVVVLLLGAGELAHRVWFGAQKPGRHTRDER</sequence>
<dbReference type="Proteomes" id="UP000030300">
    <property type="component" value="Chromosome"/>
</dbReference>
<keyword evidence="2" id="KW-1185">Reference proteome</keyword>
<dbReference type="RefSeq" id="WP_038680348.1">
    <property type="nucleotide sequence ID" value="NZ_BJMC01000019.1"/>
</dbReference>
<dbReference type="GeneID" id="96610808"/>
<evidence type="ECO:0000313" key="1">
    <source>
        <dbReference type="EMBL" id="AIY18270.1"/>
    </source>
</evidence>
<dbReference type="STRING" id="2045.KR76_18535"/>
<organism evidence="1 2">
    <name type="scientific">Nocardioides simplex</name>
    <name type="common">Arthrobacter simplex</name>
    <dbReference type="NCBI Taxonomy" id="2045"/>
    <lineage>
        <taxon>Bacteria</taxon>
        <taxon>Bacillati</taxon>
        <taxon>Actinomycetota</taxon>
        <taxon>Actinomycetes</taxon>
        <taxon>Propionibacteriales</taxon>
        <taxon>Nocardioidaceae</taxon>
        <taxon>Pimelobacter</taxon>
    </lineage>
</organism>
<evidence type="ECO:0000313" key="2">
    <source>
        <dbReference type="Proteomes" id="UP000030300"/>
    </source>
</evidence>
<dbReference type="EMBL" id="CP009896">
    <property type="protein sequence ID" value="AIY18270.1"/>
    <property type="molecule type" value="Genomic_DNA"/>
</dbReference>
<gene>
    <name evidence="1" type="ORF">KR76_18535</name>
</gene>
<proteinExistence type="predicted"/>
<accession>A0A0A1DS95</accession>
<dbReference type="KEGG" id="psim:KR76_18535"/>
<protein>
    <submittedName>
        <fullName evidence="1">Uncharacterized protein</fullName>
    </submittedName>
</protein>